<dbReference type="GO" id="GO:0003700">
    <property type="term" value="F:DNA-binding transcription factor activity"/>
    <property type="evidence" value="ECO:0007669"/>
    <property type="project" value="InterPro"/>
</dbReference>
<dbReference type="GO" id="GO:0043565">
    <property type="term" value="F:sequence-specific DNA binding"/>
    <property type="evidence" value="ECO:0007669"/>
    <property type="project" value="InterPro"/>
</dbReference>
<evidence type="ECO:0000256" key="3">
    <source>
        <dbReference type="ARBA" id="ARBA00023163"/>
    </source>
</evidence>
<dbReference type="Gene3D" id="1.10.10.60">
    <property type="entry name" value="Homeodomain-like"/>
    <property type="match status" value="2"/>
</dbReference>
<comment type="caution">
    <text evidence="5">The sequence shown here is derived from an EMBL/GenBank/DDBJ whole genome shotgun (WGS) entry which is preliminary data.</text>
</comment>
<proteinExistence type="predicted"/>
<dbReference type="PANTHER" id="PTHR43280:SF2">
    <property type="entry name" value="HTH-TYPE TRANSCRIPTIONAL REGULATOR EXSA"/>
    <property type="match status" value="1"/>
</dbReference>
<dbReference type="InterPro" id="IPR009057">
    <property type="entry name" value="Homeodomain-like_sf"/>
</dbReference>
<dbReference type="InterPro" id="IPR018060">
    <property type="entry name" value="HTH_AraC"/>
</dbReference>
<evidence type="ECO:0000256" key="2">
    <source>
        <dbReference type="ARBA" id="ARBA00023125"/>
    </source>
</evidence>
<dbReference type="eggNOG" id="COG2207">
    <property type="taxonomic scope" value="Bacteria"/>
</dbReference>
<dbReference type="Pfam" id="PF12833">
    <property type="entry name" value="HTH_18"/>
    <property type="match status" value="1"/>
</dbReference>
<keyword evidence="3" id="KW-0804">Transcription</keyword>
<evidence type="ECO:0000256" key="1">
    <source>
        <dbReference type="ARBA" id="ARBA00023015"/>
    </source>
</evidence>
<keyword evidence="2 5" id="KW-0238">DNA-binding</keyword>
<reference evidence="5 6" key="1">
    <citation type="journal article" date="2015" name="Genome Announc.">
        <title>Expanding the biotechnology potential of lactobacilli through comparative genomics of 213 strains and associated genera.</title>
        <authorList>
            <person name="Sun Z."/>
            <person name="Harris H.M."/>
            <person name="McCann A."/>
            <person name="Guo C."/>
            <person name="Argimon S."/>
            <person name="Zhang W."/>
            <person name="Yang X."/>
            <person name="Jeffery I.B."/>
            <person name="Cooney J.C."/>
            <person name="Kagawa T.F."/>
            <person name="Liu W."/>
            <person name="Song Y."/>
            <person name="Salvetti E."/>
            <person name="Wrobel A."/>
            <person name="Rasinkangas P."/>
            <person name="Parkhill J."/>
            <person name="Rea M.C."/>
            <person name="O'Sullivan O."/>
            <person name="Ritari J."/>
            <person name="Douillard F.P."/>
            <person name="Paul Ross R."/>
            <person name="Yang R."/>
            <person name="Briner A.E."/>
            <person name="Felis G.E."/>
            <person name="de Vos W.M."/>
            <person name="Barrangou R."/>
            <person name="Klaenhammer T.R."/>
            <person name="Caufield P.W."/>
            <person name="Cui Y."/>
            <person name="Zhang H."/>
            <person name="O'Toole P.W."/>
        </authorList>
    </citation>
    <scope>NUCLEOTIDE SEQUENCE [LARGE SCALE GENOMIC DNA]</scope>
    <source>
        <strain evidence="5 6">DSM 19284</strain>
    </source>
</reference>
<dbReference type="SUPFAM" id="SSF46689">
    <property type="entry name" value="Homeodomain-like"/>
    <property type="match status" value="2"/>
</dbReference>
<dbReference type="InterPro" id="IPR018062">
    <property type="entry name" value="HTH_AraC-typ_CS"/>
</dbReference>
<organism evidence="5 6">
    <name type="scientific">Lactobacillus equicursoris DSM 19284 = JCM 14600 = CIP 110162</name>
    <dbReference type="NCBI Taxonomy" id="1293597"/>
    <lineage>
        <taxon>Bacteria</taxon>
        <taxon>Bacillati</taxon>
        <taxon>Bacillota</taxon>
        <taxon>Bacilli</taxon>
        <taxon>Lactobacillales</taxon>
        <taxon>Lactobacillaceae</taxon>
        <taxon>Lactobacillus</taxon>
    </lineage>
</organism>
<dbReference type="SMART" id="SM00342">
    <property type="entry name" value="HTH_ARAC"/>
    <property type="match status" value="1"/>
</dbReference>
<evidence type="ECO:0000259" key="4">
    <source>
        <dbReference type="PROSITE" id="PS01124"/>
    </source>
</evidence>
<accession>A0A0R1M169</accession>
<sequence>MHKKESGLKMDLERLLQTFHDGTSLNLYVLTGQGQVEQEFIRPLAPHLPEIFIKKCLKQVNDLDLLLPDNKNSLGKFRYADKIIVGWNANITIAGQGNLDRLAPLLGFDQFASLMKSLYFAIFRTWPQTELTDQGFFTGENLTIEPMQKSADYEGYLAEQELMEAVQLGNLDLYNQRFRSFIKEGNIGLLGAGKLRREKNLAISATTLYTRAAIRGGLAASEAYALSDQIINRLEKDTVISNFYEYSRAIGEIFVNRVARSNRTSLTPLVYKAEEYIYHHYADITSVQEIADRLAVSRSYLQHLFKKETGMTLVAFINQVKVAQAKHELIFTNRTLSEICDDVGFSSGSLFSTTFKKVAGISPLTYRKQYK</sequence>
<protein>
    <submittedName>
        <fullName evidence="5">Arac-type DNA-binding protein</fullName>
    </submittedName>
</protein>
<dbReference type="PROSITE" id="PS00041">
    <property type="entry name" value="HTH_ARAC_FAMILY_1"/>
    <property type="match status" value="1"/>
</dbReference>
<dbReference type="RefSeq" id="WP_236697637.1">
    <property type="nucleotide sequence ID" value="NZ_AZDU01000022.1"/>
</dbReference>
<keyword evidence="1" id="KW-0805">Transcription regulation</keyword>
<name>A0A0R1M169_9LACO</name>
<dbReference type="AlphaFoldDB" id="A0A0R1M169"/>
<dbReference type="PATRIC" id="fig|1293597.4.peg.796"/>
<keyword evidence="6" id="KW-1185">Reference proteome</keyword>
<dbReference type="STRING" id="1293597.FC20_GL000724"/>
<dbReference type="Proteomes" id="UP000051074">
    <property type="component" value="Unassembled WGS sequence"/>
</dbReference>
<dbReference type="PROSITE" id="PS01124">
    <property type="entry name" value="HTH_ARAC_FAMILY_2"/>
    <property type="match status" value="1"/>
</dbReference>
<evidence type="ECO:0000313" key="5">
    <source>
        <dbReference type="EMBL" id="KRL01782.1"/>
    </source>
</evidence>
<dbReference type="EMBL" id="AZDU01000022">
    <property type="protein sequence ID" value="KRL01782.1"/>
    <property type="molecule type" value="Genomic_DNA"/>
</dbReference>
<feature type="domain" description="HTH araC/xylS-type" evidence="4">
    <location>
        <begin position="271"/>
        <end position="369"/>
    </location>
</feature>
<evidence type="ECO:0000313" key="6">
    <source>
        <dbReference type="Proteomes" id="UP000051074"/>
    </source>
</evidence>
<dbReference type="PANTHER" id="PTHR43280">
    <property type="entry name" value="ARAC-FAMILY TRANSCRIPTIONAL REGULATOR"/>
    <property type="match status" value="1"/>
</dbReference>
<gene>
    <name evidence="5" type="ORF">FC20_GL000724</name>
</gene>